<accession>A0A0D3L1F0</accession>
<dbReference type="AlphaFoldDB" id="A0A0D3L1F0"/>
<dbReference type="Gene3D" id="1.20.1270.60">
    <property type="entry name" value="Arfaptin homology (AH) domain/BAR domain"/>
    <property type="match status" value="1"/>
</dbReference>
<organism evidence="3 4">
    <name type="scientific">Emiliania huxleyi (strain CCMP1516)</name>
    <dbReference type="NCBI Taxonomy" id="280463"/>
    <lineage>
        <taxon>Eukaryota</taxon>
        <taxon>Haptista</taxon>
        <taxon>Haptophyta</taxon>
        <taxon>Prymnesiophyceae</taxon>
        <taxon>Isochrysidales</taxon>
        <taxon>Noelaerhabdaceae</taxon>
        <taxon>Emiliania</taxon>
    </lineage>
</organism>
<dbReference type="InterPro" id="IPR001683">
    <property type="entry name" value="PX_dom"/>
</dbReference>
<dbReference type="GeneID" id="17287105"/>
<dbReference type="OMA" id="WSLHRFI"/>
<dbReference type="InterPro" id="IPR027267">
    <property type="entry name" value="AH/BAR_dom_sf"/>
</dbReference>
<evidence type="ECO:0000259" key="2">
    <source>
        <dbReference type="PROSITE" id="PS50195"/>
    </source>
</evidence>
<dbReference type="InterPro" id="IPR015404">
    <property type="entry name" value="Vps5_C"/>
</dbReference>
<dbReference type="SUPFAM" id="SSF64268">
    <property type="entry name" value="PX domain"/>
    <property type="match status" value="1"/>
</dbReference>
<reference evidence="3" key="2">
    <citation type="submission" date="2024-10" db="UniProtKB">
        <authorList>
            <consortium name="EnsemblProtists"/>
        </authorList>
    </citation>
    <scope>IDENTIFICATION</scope>
</reference>
<dbReference type="SUPFAM" id="SSF103657">
    <property type="entry name" value="BAR/IMD domain-like"/>
    <property type="match status" value="1"/>
</dbReference>
<feature type="domain" description="PX" evidence="2">
    <location>
        <begin position="138"/>
        <end position="264"/>
    </location>
</feature>
<evidence type="ECO:0000313" key="4">
    <source>
        <dbReference type="Proteomes" id="UP000013827"/>
    </source>
</evidence>
<reference evidence="4" key="1">
    <citation type="journal article" date="2013" name="Nature">
        <title>Pan genome of the phytoplankton Emiliania underpins its global distribution.</title>
        <authorList>
            <person name="Read B.A."/>
            <person name="Kegel J."/>
            <person name="Klute M.J."/>
            <person name="Kuo A."/>
            <person name="Lefebvre S.C."/>
            <person name="Maumus F."/>
            <person name="Mayer C."/>
            <person name="Miller J."/>
            <person name="Monier A."/>
            <person name="Salamov A."/>
            <person name="Young J."/>
            <person name="Aguilar M."/>
            <person name="Claverie J.M."/>
            <person name="Frickenhaus S."/>
            <person name="Gonzalez K."/>
            <person name="Herman E.K."/>
            <person name="Lin Y.C."/>
            <person name="Napier J."/>
            <person name="Ogata H."/>
            <person name="Sarno A.F."/>
            <person name="Shmutz J."/>
            <person name="Schroeder D."/>
            <person name="de Vargas C."/>
            <person name="Verret F."/>
            <person name="von Dassow P."/>
            <person name="Valentin K."/>
            <person name="Van de Peer Y."/>
            <person name="Wheeler G."/>
            <person name="Dacks J.B."/>
            <person name="Delwiche C.F."/>
            <person name="Dyhrman S.T."/>
            <person name="Glockner G."/>
            <person name="John U."/>
            <person name="Richards T."/>
            <person name="Worden A.Z."/>
            <person name="Zhang X."/>
            <person name="Grigoriev I.V."/>
            <person name="Allen A.E."/>
            <person name="Bidle K."/>
            <person name="Borodovsky M."/>
            <person name="Bowler C."/>
            <person name="Brownlee C."/>
            <person name="Cock J.M."/>
            <person name="Elias M."/>
            <person name="Gladyshev V.N."/>
            <person name="Groth M."/>
            <person name="Guda C."/>
            <person name="Hadaegh A."/>
            <person name="Iglesias-Rodriguez M.D."/>
            <person name="Jenkins J."/>
            <person name="Jones B.M."/>
            <person name="Lawson T."/>
            <person name="Leese F."/>
            <person name="Lindquist E."/>
            <person name="Lobanov A."/>
            <person name="Lomsadze A."/>
            <person name="Malik S.B."/>
            <person name="Marsh M.E."/>
            <person name="Mackinder L."/>
            <person name="Mock T."/>
            <person name="Mueller-Roeber B."/>
            <person name="Pagarete A."/>
            <person name="Parker M."/>
            <person name="Probert I."/>
            <person name="Quesneville H."/>
            <person name="Raines C."/>
            <person name="Rensing S.A."/>
            <person name="Riano-Pachon D.M."/>
            <person name="Richier S."/>
            <person name="Rokitta S."/>
            <person name="Shiraiwa Y."/>
            <person name="Soanes D.M."/>
            <person name="van der Giezen M."/>
            <person name="Wahlund T.M."/>
            <person name="Williams B."/>
            <person name="Wilson W."/>
            <person name="Wolfe G."/>
            <person name="Wurch L.L."/>
        </authorList>
    </citation>
    <scope>NUCLEOTIDE SEQUENCE</scope>
</reference>
<dbReference type="PaxDb" id="2903-EOD41835"/>
<name>A0A0D3L1F0_EMIH1</name>
<dbReference type="PANTHER" id="PTHR10555:SF170">
    <property type="entry name" value="FI18122P1"/>
    <property type="match status" value="1"/>
</dbReference>
<dbReference type="Proteomes" id="UP000013827">
    <property type="component" value="Unassembled WGS sequence"/>
</dbReference>
<dbReference type="PANTHER" id="PTHR10555">
    <property type="entry name" value="SORTING NEXIN"/>
    <property type="match status" value="1"/>
</dbReference>
<dbReference type="eggNOG" id="KOG2273">
    <property type="taxonomic scope" value="Eukaryota"/>
</dbReference>
<feature type="region of interest" description="Disordered" evidence="1">
    <location>
        <begin position="32"/>
        <end position="83"/>
    </location>
</feature>
<dbReference type="KEGG" id="ehx:EMIHUDRAFT_431836"/>
<dbReference type="CDD" id="cd06859">
    <property type="entry name" value="PX_SNX1_2_like"/>
    <property type="match status" value="1"/>
</dbReference>
<dbReference type="InterPro" id="IPR036871">
    <property type="entry name" value="PX_dom_sf"/>
</dbReference>
<evidence type="ECO:0000256" key="1">
    <source>
        <dbReference type="SAM" id="MobiDB-lite"/>
    </source>
</evidence>
<evidence type="ECO:0000313" key="3">
    <source>
        <dbReference type="EnsemblProtists" id="EOD41835"/>
    </source>
</evidence>
<dbReference type="Gene3D" id="3.30.1520.10">
    <property type="entry name" value="Phox-like domain"/>
    <property type="match status" value="1"/>
</dbReference>
<dbReference type="SMART" id="SM00312">
    <property type="entry name" value="PX"/>
    <property type="match status" value="1"/>
</dbReference>
<proteinExistence type="predicted"/>
<dbReference type="Pfam" id="PF00787">
    <property type="entry name" value="PX"/>
    <property type="match status" value="1"/>
</dbReference>
<dbReference type="EnsemblProtists" id="EOD41835">
    <property type="protein sequence ID" value="EOD41835"/>
    <property type="gene ID" value="EMIHUDRAFT_431836"/>
</dbReference>
<dbReference type="RefSeq" id="XP_005794264.1">
    <property type="nucleotide sequence ID" value="XM_005794207.1"/>
</dbReference>
<dbReference type="HOGENOM" id="CLU_022783_0_0_1"/>
<dbReference type="GO" id="GO:0005768">
    <property type="term" value="C:endosome"/>
    <property type="evidence" value="ECO:0007669"/>
    <property type="project" value="TreeGrafter"/>
</dbReference>
<sequence>MSADSTVSLGGSSVGGSSQYFDAQSLANTSESLRDASLSAFSSTVPPALPEDEPFSVADPPDLMDDVDIASPPPSAALPSQGAPSVLAVPEADFGASFQDLDISAPPQSAGQPAPRFESKAVEPAVGGAASGSTSSSTDLHVVVANPAKQGDGMSAFFTYEVMTKTSLPQYAYGQFSVTRRFRDFDWLHSQLVSKYPGTIVPPLPEKHAAQVSTMRVSGVGCSSEWVEVRRAQLQRFLQRVAAHPQLHSVSDLQTFLEASDDTLEAWKQSSQQAAKASPYYSSVLTDVKSGLLSTYSRAATMLSAEPLPSFRPQEDMACAQMSNYADAMETQVAAVHRHSKRFIERHRALASSMSGFGLSLTQLANCEADINPSLARALSSMGMSVDRMSNLYDEQGAREGAAFEEPLRDYIKMIGAAKGAIGARAAALSSLNGAARSLTAKREKLDKLKGRSSKEEAAALTAREVREAESLHSIAKQEYEQVAARVDGEMARFQREKLADFKAMLVGFVTLQLEYSKRMQSAWRDLLPHLEGISDGPPPSAGGSGGT</sequence>
<dbReference type="PROSITE" id="PS50195">
    <property type="entry name" value="PX"/>
    <property type="match status" value="1"/>
</dbReference>
<keyword evidence="4" id="KW-1185">Reference proteome</keyword>
<protein>
    <recommendedName>
        <fullName evidence="2">PX domain-containing protein</fullName>
    </recommendedName>
</protein>
<dbReference type="STRING" id="2903.R1FRU5"/>
<dbReference type="Pfam" id="PF09325">
    <property type="entry name" value="Vps5"/>
    <property type="match status" value="1"/>
</dbReference>
<dbReference type="CDD" id="cd07596">
    <property type="entry name" value="BAR_SNX"/>
    <property type="match status" value="1"/>
</dbReference>
<dbReference type="GO" id="GO:0035091">
    <property type="term" value="F:phosphatidylinositol binding"/>
    <property type="evidence" value="ECO:0007669"/>
    <property type="project" value="InterPro"/>
</dbReference>